<evidence type="ECO:0000313" key="1">
    <source>
        <dbReference type="EMBL" id="OIW16133.1"/>
    </source>
</evidence>
<proteinExistence type="predicted"/>
<dbReference type="PANTHER" id="PTHR47871:SF2">
    <property type="entry name" value="OS03G0221300 PROTEIN"/>
    <property type="match status" value="1"/>
</dbReference>
<dbReference type="STRING" id="3871.A0A4P1RR55"/>
<dbReference type="Proteomes" id="UP000188354">
    <property type="component" value="Chromosome LG02"/>
</dbReference>
<accession>A0A4P1RR55</accession>
<protein>
    <submittedName>
        <fullName evidence="1">Uncharacterized protein</fullName>
    </submittedName>
</protein>
<dbReference type="Gramene" id="OIW16133">
    <property type="protein sequence ID" value="OIW16133"/>
    <property type="gene ID" value="TanjilG_18848"/>
</dbReference>
<name>A0A4P1RR55_LUPAN</name>
<reference evidence="1 2" key="1">
    <citation type="journal article" date="2017" name="Plant Biotechnol. J.">
        <title>A comprehensive draft genome sequence for lupin (Lupinus angustifolius), an emerging health food: insights into plant-microbe interactions and legume evolution.</title>
        <authorList>
            <person name="Hane J.K."/>
            <person name="Ming Y."/>
            <person name="Kamphuis L.G."/>
            <person name="Nelson M.N."/>
            <person name="Garg G."/>
            <person name="Atkins C.A."/>
            <person name="Bayer P.E."/>
            <person name="Bravo A."/>
            <person name="Bringans S."/>
            <person name="Cannon S."/>
            <person name="Edwards D."/>
            <person name="Foley R."/>
            <person name="Gao L.L."/>
            <person name="Harrison M.J."/>
            <person name="Huang W."/>
            <person name="Hurgobin B."/>
            <person name="Li S."/>
            <person name="Liu C.W."/>
            <person name="McGrath A."/>
            <person name="Morahan G."/>
            <person name="Murray J."/>
            <person name="Weller J."/>
            <person name="Jian J."/>
            <person name="Singh K.B."/>
        </authorList>
    </citation>
    <scope>NUCLEOTIDE SEQUENCE [LARGE SCALE GENOMIC DNA]</scope>
    <source>
        <strain evidence="2">cv. Tanjil</strain>
        <tissue evidence="1">Whole plant</tissue>
    </source>
</reference>
<keyword evidence="2" id="KW-1185">Reference proteome</keyword>
<evidence type="ECO:0000313" key="2">
    <source>
        <dbReference type="Proteomes" id="UP000188354"/>
    </source>
</evidence>
<dbReference type="PANTHER" id="PTHR47871">
    <property type="entry name" value="NAC DOMAIN-CONTAINING PROTEIN 8"/>
    <property type="match status" value="1"/>
</dbReference>
<dbReference type="AlphaFoldDB" id="A0A4P1RR55"/>
<sequence>MKTGAPLMRHDAPKSGATLMRQNRCAMISTDAPSYTALHHTFLGQGMKLMRVGSVCFPQSRHEADACLLDQGGLLSSVRLALVDAILNFLILHGPPLDAIVKMEYEDCDLQVLCPAFQTDAGGVEKTSVNVISLPKLSLLCDVPASVKVEGSEILLSSVDNGRKTSLQIDFPASKVKKEINEDVDALDHLVLKERQRMLLARKLSGSSAGFEGHSGGLLENIIDEKVNDEIHSVDGKTTITRDQCYEIPERSNASLSVLPPGATTGLLLSPNFASPISTKSLLSAGLQEHDHEFEPRGSTMQFDSYVQQGIMPIKNDSSSTSTCPTSVKIKDEPWDNNDLNNVDKDAIGSISVEIPNVKSEWEVHNEYHHDDQVEHISLIDRLNFIMSGEDSSSNIATSYPSLKKIWPSAFIASSSVSESAEYSGIKHIRKRKKTATDSVQTALEEDAPGLLQALLDKGVLVDEIKLYGESGDDEPLDESLCEDSFSELEAVISKIFSQRHSFFKIPITRVTKASRASYCLACLISLVEQTQYLQFRKWPVEWGWCRDLQSFIFVFERHNRIVLERPEYGYATYFFELVDSLPTVWQIKRLVTTMKLTTCSRISLIENKELLVGEDLSEGEAKVLMEYGWTPNSGLGTMLNYRDRVVHDRKNEKDTSEWRSKIGKLLMDGYNSGTIVMPSIPKKVEQYRCAGSPISD</sequence>
<dbReference type="EMBL" id="CM007362">
    <property type="protein sequence ID" value="OIW16133.1"/>
    <property type="molecule type" value="Genomic_DNA"/>
</dbReference>
<gene>
    <name evidence="1" type="ORF">TanjilG_18848</name>
</gene>
<organism evidence="1 2">
    <name type="scientific">Lupinus angustifolius</name>
    <name type="common">Narrow-leaved blue lupine</name>
    <dbReference type="NCBI Taxonomy" id="3871"/>
    <lineage>
        <taxon>Eukaryota</taxon>
        <taxon>Viridiplantae</taxon>
        <taxon>Streptophyta</taxon>
        <taxon>Embryophyta</taxon>
        <taxon>Tracheophyta</taxon>
        <taxon>Spermatophyta</taxon>
        <taxon>Magnoliopsida</taxon>
        <taxon>eudicotyledons</taxon>
        <taxon>Gunneridae</taxon>
        <taxon>Pentapetalae</taxon>
        <taxon>rosids</taxon>
        <taxon>fabids</taxon>
        <taxon>Fabales</taxon>
        <taxon>Fabaceae</taxon>
        <taxon>Papilionoideae</taxon>
        <taxon>50 kb inversion clade</taxon>
        <taxon>genistoids sensu lato</taxon>
        <taxon>core genistoids</taxon>
        <taxon>Genisteae</taxon>
        <taxon>Lupinus</taxon>
    </lineage>
</organism>